<accession>A0A1I6K7P9</accession>
<gene>
    <name evidence="2" type="ORF">SAMN05661086_02236</name>
</gene>
<protein>
    <submittedName>
        <fullName evidence="2">Putative protease</fullName>
    </submittedName>
</protein>
<dbReference type="Proteomes" id="UP000199659">
    <property type="component" value="Unassembled WGS sequence"/>
</dbReference>
<organism evidence="2 3">
    <name type="scientific">Anaeromicropila populeti</name>
    <dbReference type="NCBI Taxonomy" id="37658"/>
    <lineage>
        <taxon>Bacteria</taxon>
        <taxon>Bacillati</taxon>
        <taxon>Bacillota</taxon>
        <taxon>Clostridia</taxon>
        <taxon>Lachnospirales</taxon>
        <taxon>Lachnospiraceae</taxon>
        <taxon>Anaeromicropila</taxon>
    </lineage>
</organism>
<evidence type="ECO:0000259" key="1">
    <source>
        <dbReference type="Pfam" id="PF12392"/>
    </source>
</evidence>
<dbReference type="PROSITE" id="PS01276">
    <property type="entry name" value="PEPTIDASE_U32"/>
    <property type="match status" value="1"/>
</dbReference>
<reference evidence="2 3" key="1">
    <citation type="submission" date="2016-10" db="EMBL/GenBank/DDBJ databases">
        <authorList>
            <person name="de Groot N.N."/>
        </authorList>
    </citation>
    <scope>NUCLEOTIDE SEQUENCE [LARGE SCALE GENOMIC DNA]</scope>
    <source>
        <strain evidence="2 3">743A</strain>
    </source>
</reference>
<keyword evidence="3" id="KW-1185">Reference proteome</keyword>
<dbReference type="InterPro" id="IPR051454">
    <property type="entry name" value="RNA/ubiquinone_mod_enzymes"/>
</dbReference>
<keyword evidence="2" id="KW-0378">Hydrolase</keyword>
<evidence type="ECO:0000313" key="2">
    <source>
        <dbReference type="EMBL" id="SFR86900.1"/>
    </source>
</evidence>
<dbReference type="PANTHER" id="PTHR30217">
    <property type="entry name" value="PEPTIDASE U32 FAMILY"/>
    <property type="match status" value="1"/>
</dbReference>
<feature type="domain" description="Peptidase U32 collagenase" evidence="1">
    <location>
        <begin position="394"/>
        <end position="508"/>
    </location>
</feature>
<dbReference type="RefSeq" id="WP_092560762.1">
    <property type="nucleotide sequence ID" value="NZ_FOYZ01000008.1"/>
</dbReference>
<dbReference type="PANTHER" id="PTHR30217:SF10">
    <property type="entry name" value="23S RRNA 5-HYDROXYCYTIDINE C2501 SYNTHASE"/>
    <property type="match status" value="1"/>
</dbReference>
<dbReference type="AlphaFoldDB" id="A0A1I6K7P9"/>
<dbReference type="Pfam" id="PF01136">
    <property type="entry name" value="Peptidase_U32"/>
    <property type="match status" value="2"/>
</dbReference>
<dbReference type="InterPro" id="IPR001539">
    <property type="entry name" value="Peptidase_U32"/>
</dbReference>
<sequence>MNRKIEILAPAGSFEGMAAAIKGGCDAVYIGGQQFGARAYADNLNQEQMLRAIEYAHLHDKKIYLTVNTLIKNNEIEQLYEYILPFYMHGLDAVIVQDLGVMSYLHKAFPNLDLHASTQMTLTMAQGANLLKPKGVTRIVTARELSFDEIREMRENTDLEIESFVHGALCYSFSGQCLMSSIIGGRSGNRGRCAQPCRMEYSMEKVGGKQVKDGKGYLLSPKDMCTILEIPQLVECGIDSFKIEGRMKKPEYAALTSALYRKYVDLYLESGKEGYVKYLEKNKLMQKQDIGKLMDLYNRGSFSSGYYVNYNGKQQMSMKRPNHNGVLVGQVARVLKNRAEINLSEDINAQDILEIRNQRGEAVYEFTVKNDVEQKKMYQTNFTHGLKINQKDQVYRTRNQKLLEEIQKQIMNKDCKNMAMGYLKARAGEKIMLALEYQNVRVEVYGEQLEAALSQPIITEKVRKQLYKNTETEFALGELIIESSEDWFMPIGKLNELRREAFSQLQNRVLQLQNRERVSGLLPLKAAKTTTMGRALGGICVSVMSFEQLQTACTMDNVTGIYVLFSLAEQSGVFDYIRQNKGTKEIFIILPTIFRRKTYHKYGQAGSWIQDYLKSPDICGFVVKNLEEIEFLQRNGLYVEKKPIILDYNMYVMNEETKKYWKEYEIERFTASCELNYNELKQLNIEGFDLIVYGYTPIMTSQQCVVNNTIGCNNNSDFFDFRDGIHHSFFGKNFCSVCYNVIYNGKPLHLLEHLEEVKELGVKNIRLDFTRESSDEMKKIIEAYSRGFAGEKEQKIVLDDFTKGHWKRGIE</sequence>
<dbReference type="GO" id="GO:0006508">
    <property type="term" value="P:proteolysis"/>
    <property type="evidence" value="ECO:0007669"/>
    <property type="project" value="UniProtKB-KW"/>
</dbReference>
<dbReference type="Pfam" id="PF12392">
    <property type="entry name" value="DUF3656"/>
    <property type="match status" value="1"/>
</dbReference>
<dbReference type="OrthoDB" id="9807498at2"/>
<dbReference type="GO" id="GO:0008233">
    <property type="term" value="F:peptidase activity"/>
    <property type="evidence" value="ECO:0007669"/>
    <property type="project" value="UniProtKB-KW"/>
</dbReference>
<keyword evidence="2" id="KW-0645">Protease</keyword>
<dbReference type="EMBL" id="FOYZ01000008">
    <property type="protein sequence ID" value="SFR86900.1"/>
    <property type="molecule type" value="Genomic_DNA"/>
</dbReference>
<name>A0A1I6K7P9_9FIRM</name>
<evidence type="ECO:0000313" key="3">
    <source>
        <dbReference type="Proteomes" id="UP000199659"/>
    </source>
</evidence>
<dbReference type="STRING" id="37658.SAMN05661086_02236"/>
<proteinExistence type="predicted"/>
<dbReference type="InterPro" id="IPR020988">
    <property type="entry name" value="Pept_U32_collagenase"/>
</dbReference>